<feature type="compositionally biased region" description="Basic and acidic residues" evidence="1">
    <location>
        <begin position="80"/>
        <end position="92"/>
    </location>
</feature>
<feature type="region of interest" description="Disordered" evidence="1">
    <location>
        <begin position="69"/>
        <end position="92"/>
    </location>
</feature>
<reference evidence="2" key="1">
    <citation type="submission" date="2020-04" db="EMBL/GenBank/DDBJ databases">
        <authorList>
            <person name="Chiriac C."/>
            <person name="Salcher M."/>
            <person name="Ghai R."/>
            <person name="Kavagutti S V."/>
        </authorList>
    </citation>
    <scope>NUCLEOTIDE SEQUENCE</scope>
</reference>
<gene>
    <name evidence="2" type="ORF">UFOVP315_16</name>
</gene>
<sequence>MGLVWAALAALLREAAPHIIKAVREGILFWIGRYWQAKIEEARTAKTKQAEAEAQLEAVNHAATVEAQVDTAANNPAGPDLDRLRDHWNKQA</sequence>
<name>A0A6J5LT69_9CAUD</name>
<proteinExistence type="predicted"/>
<protein>
    <submittedName>
        <fullName evidence="2">Uncharacterized protein</fullName>
    </submittedName>
</protein>
<evidence type="ECO:0000256" key="1">
    <source>
        <dbReference type="SAM" id="MobiDB-lite"/>
    </source>
</evidence>
<dbReference type="EMBL" id="LR796327">
    <property type="protein sequence ID" value="CAB4136962.1"/>
    <property type="molecule type" value="Genomic_DNA"/>
</dbReference>
<organism evidence="2">
    <name type="scientific">uncultured Caudovirales phage</name>
    <dbReference type="NCBI Taxonomy" id="2100421"/>
    <lineage>
        <taxon>Viruses</taxon>
        <taxon>Duplodnaviria</taxon>
        <taxon>Heunggongvirae</taxon>
        <taxon>Uroviricota</taxon>
        <taxon>Caudoviricetes</taxon>
        <taxon>Peduoviridae</taxon>
        <taxon>Maltschvirus</taxon>
        <taxon>Maltschvirus maltsch</taxon>
    </lineage>
</organism>
<accession>A0A6J5LT69</accession>
<evidence type="ECO:0000313" key="2">
    <source>
        <dbReference type="EMBL" id="CAB4136962.1"/>
    </source>
</evidence>